<gene>
    <name evidence="2" type="ORF">BABINDRAFT_162246</name>
</gene>
<evidence type="ECO:0000256" key="1">
    <source>
        <dbReference type="SAM" id="MobiDB-lite"/>
    </source>
</evidence>
<dbReference type="EMBL" id="KV454433">
    <property type="protein sequence ID" value="ODQ79207.1"/>
    <property type="molecule type" value="Genomic_DNA"/>
</dbReference>
<dbReference type="OrthoDB" id="4026704at2759"/>
<name>A0A1E3QQG9_9ASCO</name>
<feature type="region of interest" description="Disordered" evidence="1">
    <location>
        <begin position="109"/>
        <end position="150"/>
    </location>
</feature>
<sequence length="287" mass="31077">MTSPRGSSSHLVFSPTFQNTLLTVPSLSISPPRSVPSGHKRSSSSSHSVPRLGNSDLEHCLLPKLSASHMADAYRFGSSPISTSSRRYSSDYEAGPYPVYVHPGRIQSPPYSHSASSAKPLAPPDLPFTHHQYTLSSPTSIRSSDPHLRSSSIRRLSNEEIIDAMEKEQDAIVLRLTREIMQLKEENKMLRQQQHNHLPSFCQSLQHTFQSRSRSSSVMSNVGNNIALSARNSVAGDAFGPLSVSTNTTAPGLVSSSSASAKLRRGSNLGINSSGEAGFHQSLLSEI</sequence>
<proteinExistence type="predicted"/>
<accession>A0A1E3QQG9</accession>
<protein>
    <submittedName>
        <fullName evidence="2">Uncharacterized protein</fullName>
    </submittedName>
</protein>
<organism evidence="2 3">
    <name type="scientific">Babjeviella inositovora NRRL Y-12698</name>
    <dbReference type="NCBI Taxonomy" id="984486"/>
    <lineage>
        <taxon>Eukaryota</taxon>
        <taxon>Fungi</taxon>
        <taxon>Dikarya</taxon>
        <taxon>Ascomycota</taxon>
        <taxon>Saccharomycotina</taxon>
        <taxon>Pichiomycetes</taxon>
        <taxon>Serinales incertae sedis</taxon>
        <taxon>Babjeviella</taxon>
    </lineage>
</organism>
<evidence type="ECO:0000313" key="2">
    <source>
        <dbReference type="EMBL" id="ODQ79207.1"/>
    </source>
</evidence>
<dbReference type="Proteomes" id="UP000094336">
    <property type="component" value="Unassembled WGS sequence"/>
</dbReference>
<dbReference type="AlphaFoldDB" id="A0A1E3QQG9"/>
<dbReference type="RefSeq" id="XP_018984535.1">
    <property type="nucleotide sequence ID" value="XM_019129244.1"/>
</dbReference>
<evidence type="ECO:0000313" key="3">
    <source>
        <dbReference type="Proteomes" id="UP000094336"/>
    </source>
</evidence>
<keyword evidence="3" id="KW-1185">Reference proteome</keyword>
<feature type="compositionally biased region" description="Polar residues" evidence="1">
    <location>
        <begin position="131"/>
        <end position="150"/>
    </location>
</feature>
<feature type="region of interest" description="Disordered" evidence="1">
    <location>
        <begin position="28"/>
        <end position="53"/>
    </location>
</feature>
<reference evidence="3" key="1">
    <citation type="submission" date="2016-05" db="EMBL/GenBank/DDBJ databases">
        <title>Comparative genomics of biotechnologically important yeasts.</title>
        <authorList>
            <consortium name="DOE Joint Genome Institute"/>
            <person name="Riley R."/>
            <person name="Haridas S."/>
            <person name="Wolfe K.H."/>
            <person name="Lopes M.R."/>
            <person name="Hittinger C.T."/>
            <person name="Goker M."/>
            <person name="Salamov A."/>
            <person name="Wisecaver J."/>
            <person name="Long T.M."/>
            <person name="Aerts A.L."/>
            <person name="Barry K."/>
            <person name="Choi C."/>
            <person name="Clum A."/>
            <person name="Coughlan A.Y."/>
            <person name="Deshpande S."/>
            <person name="Douglass A.P."/>
            <person name="Hanson S.J."/>
            <person name="Klenk H.-P."/>
            <person name="Labutti K."/>
            <person name="Lapidus A."/>
            <person name="Lindquist E."/>
            <person name="Lipzen A."/>
            <person name="Meier-Kolthoff J.P."/>
            <person name="Ohm R.A."/>
            <person name="Otillar R.P."/>
            <person name="Pangilinan J."/>
            <person name="Peng Y."/>
            <person name="Rokas A."/>
            <person name="Rosa C.A."/>
            <person name="Scheuner C."/>
            <person name="Sibirny A.A."/>
            <person name="Slot J.C."/>
            <person name="Stielow J.B."/>
            <person name="Sun H."/>
            <person name="Kurtzman C.P."/>
            <person name="Blackwell M."/>
            <person name="Grigoriev I.V."/>
            <person name="Jeffries T.W."/>
        </authorList>
    </citation>
    <scope>NUCLEOTIDE SEQUENCE [LARGE SCALE GENOMIC DNA]</scope>
    <source>
        <strain evidence="3">NRRL Y-12698</strain>
    </source>
</reference>
<dbReference type="STRING" id="984486.A0A1E3QQG9"/>
<dbReference type="GeneID" id="30147097"/>